<name>A0ACC2SPI9_9FUNG</name>
<organism evidence="1 2">
    <name type="scientific">Entomophthora muscae</name>
    <dbReference type="NCBI Taxonomy" id="34485"/>
    <lineage>
        <taxon>Eukaryota</taxon>
        <taxon>Fungi</taxon>
        <taxon>Fungi incertae sedis</taxon>
        <taxon>Zoopagomycota</taxon>
        <taxon>Entomophthoromycotina</taxon>
        <taxon>Entomophthoromycetes</taxon>
        <taxon>Entomophthorales</taxon>
        <taxon>Entomophthoraceae</taxon>
        <taxon>Entomophthora</taxon>
    </lineage>
</organism>
<reference evidence="1" key="1">
    <citation type="submission" date="2022-04" db="EMBL/GenBank/DDBJ databases">
        <title>Genome of the entomopathogenic fungus Entomophthora muscae.</title>
        <authorList>
            <person name="Elya C."/>
            <person name="Lovett B.R."/>
            <person name="Lee E."/>
            <person name="Macias A.M."/>
            <person name="Hajek A.E."/>
            <person name="De Bivort B.L."/>
            <person name="Kasson M.T."/>
            <person name="De Fine Licht H.H."/>
            <person name="Stajich J.E."/>
        </authorList>
    </citation>
    <scope>NUCLEOTIDE SEQUENCE</scope>
    <source>
        <strain evidence="1">Berkeley</strain>
    </source>
</reference>
<proteinExistence type="predicted"/>
<accession>A0ACC2SPI9</accession>
<keyword evidence="2" id="KW-1185">Reference proteome</keyword>
<evidence type="ECO:0000313" key="1">
    <source>
        <dbReference type="EMBL" id="KAJ9064205.1"/>
    </source>
</evidence>
<comment type="caution">
    <text evidence="1">The sequence shown here is derived from an EMBL/GenBank/DDBJ whole genome shotgun (WGS) entry which is preliminary data.</text>
</comment>
<evidence type="ECO:0000313" key="2">
    <source>
        <dbReference type="Proteomes" id="UP001165960"/>
    </source>
</evidence>
<sequence>MQFRVSNKRANDLHQSRQEQTHFELEVTSHFLIMALTDSRLVPLRLRSGLPILIKGIIIRVGSGAQFALWILSTPSLLMLKQIRNFVFSLLERGMKSIPWFQNSFKTLSIKFYSLSFLKPSLALLVPAPFLKPSRTTVLPSCDNRFVTLQKSPPKNKSFSKPSKKADKIYDQVLLNSAIRRYRKFLISLSSSQLINLYRASYFRHAKYFPPASLLQLCFEEIKLRGENKHFDPEPIIEQLLNQALGRGFLNPQAIYYGWTTPLLRPLPPAEALKFINEKLDFYQLLS</sequence>
<dbReference type="EMBL" id="QTSX02004512">
    <property type="protein sequence ID" value="KAJ9064205.1"/>
    <property type="molecule type" value="Genomic_DNA"/>
</dbReference>
<protein>
    <submittedName>
        <fullName evidence="1">Uncharacterized protein</fullName>
    </submittedName>
</protein>
<gene>
    <name evidence="1" type="ORF">DSO57_1032920</name>
</gene>
<dbReference type="Proteomes" id="UP001165960">
    <property type="component" value="Unassembled WGS sequence"/>
</dbReference>